<gene>
    <name evidence="1" type="ORF">DWY46_16475</name>
</gene>
<accession>A0A412EMQ0</accession>
<name>A0A412EMQ0_9FIRM</name>
<reference evidence="1 2" key="1">
    <citation type="submission" date="2018-08" db="EMBL/GenBank/DDBJ databases">
        <title>A genome reference for cultivated species of the human gut microbiota.</title>
        <authorList>
            <person name="Zou Y."/>
            <person name="Xue W."/>
            <person name="Luo G."/>
        </authorList>
    </citation>
    <scope>NUCLEOTIDE SEQUENCE [LARGE SCALE GENOMIC DNA]</scope>
    <source>
        <strain evidence="1 2">AF25-21</strain>
    </source>
</reference>
<evidence type="ECO:0000313" key="1">
    <source>
        <dbReference type="EMBL" id="RGR45782.1"/>
    </source>
</evidence>
<comment type="caution">
    <text evidence="1">The sequence shown here is derived from an EMBL/GenBank/DDBJ whole genome shotgun (WGS) entry which is preliminary data.</text>
</comment>
<dbReference type="AlphaFoldDB" id="A0A412EMQ0"/>
<dbReference type="Proteomes" id="UP000285839">
    <property type="component" value="Unassembled WGS sequence"/>
</dbReference>
<sequence length="127" mass="14643">MSSVLTATKSTLEELAKSTEVPMAGAYYGACREKNLKEWNYFVFNRKKTDKASNRVDYQTFYQVHVVHEDYIPEGYIQKVIETLEAQKGAKLKATADPVEYNYTFKNNTDMVVEIATITLFHPEKRC</sequence>
<evidence type="ECO:0000313" key="2">
    <source>
        <dbReference type="Proteomes" id="UP000285839"/>
    </source>
</evidence>
<organism evidence="1 2">
    <name type="scientific">Blautia obeum</name>
    <dbReference type="NCBI Taxonomy" id="40520"/>
    <lineage>
        <taxon>Bacteria</taxon>
        <taxon>Bacillati</taxon>
        <taxon>Bacillota</taxon>
        <taxon>Clostridia</taxon>
        <taxon>Lachnospirales</taxon>
        <taxon>Lachnospiraceae</taxon>
        <taxon>Blautia</taxon>
    </lineage>
</organism>
<proteinExistence type="predicted"/>
<protein>
    <submittedName>
        <fullName evidence="1">Uncharacterized protein</fullName>
    </submittedName>
</protein>
<dbReference type="RefSeq" id="WP_118031673.1">
    <property type="nucleotide sequence ID" value="NZ_QRUH01000017.1"/>
</dbReference>
<dbReference type="EMBL" id="QRUH01000017">
    <property type="protein sequence ID" value="RGR45782.1"/>
    <property type="molecule type" value="Genomic_DNA"/>
</dbReference>